<dbReference type="AlphaFoldDB" id="A0A078H7L4"/>
<comment type="domain">
    <text evidence="5">The QLQ domain and WRC domain may be involved in protein-protein interaction and DNA-binding, respectively.</text>
</comment>
<name>A0A078H7L4_BRANA</name>
<keyword evidence="10" id="KW-1185">Reference proteome</keyword>
<feature type="region of interest" description="Disordered" evidence="6">
    <location>
        <begin position="241"/>
        <end position="270"/>
    </location>
</feature>
<dbReference type="GO" id="GO:0099402">
    <property type="term" value="P:plant organ development"/>
    <property type="evidence" value="ECO:0007669"/>
    <property type="project" value="UniProtKB-ARBA"/>
</dbReference>
<protein>
    <recommendedName>
        <fullName evidence="5">Growth-regulating factor</fullName>
    </recommendedName>
</protein>
<dbReference type="GO" id="GO:0006355">
    <property type="term" value="P:regulation of DNA-templated transcription"/>
    <property type="evidence" value="ECO:0007669"/>
    <property type="project" value="InterPro"/>
</dbReference>
<dbReference type="SMART" id="SM00951">
    <property type="entry name" value="QLQ"/>
    <property type="match status" value="1"/>
</dbReference>
<dbReference type="InterPro" id="IPR031137">
    <property type="entry name" value="GRF"/>
</dbReference>
<evidence type="ECO:0000256" key="1">
    <source>
        <dbReference type="ARBA" id="ARBA00004123"/>
    </source>
</evidence>
<evidence type="ECO:0000256" key="6">
    <source>
        <dbReference type="SAM" id="MobiDB-lite"/>
    </source>
</evidence>
<feature type="compositionally biased region" description="Basic residues" evidence="6">
    <location>
        <begin position="253"/>
        <end position="263"/>
    </location>
</feature>
<gene>
    <name evidence="9" type="primary">BnaA07g04320D</name>
    <name evidence="9" type="ORF">GSBRNA2T00054294001</name>
</gene>
<dbReference type="InterPro" id="IPR014977">
    <property type="entry name" value="WRC_dom"/>
</dbReference>
<dbReference type="InterPro" id="IPR014978">
    <property type="entry name" value="Gln-Leu-Gln_QLQ"/>
</dbReference>
<keyword evidence="5" id="KW-0805">Transcription regulation</keyword>
<dbReference type="PROSITE" id="PS51666">
    <property type="entry name" value="QLQ"/>
    <property type="match status" value="1"/>
</dbReference>
<evidence type="ECO:0000259" key="8">
    <source>
        <dbReference type="PROSITE" id="PS51667"/>
    </source>
</evidence>
<feature type="domain" description="QLQ" evidence="7">
    <location>
        <begin position="154"/>
        <end position="189"/>
    </location>
</feature>
<dbReference type="GO" id="GO:0005524">
    <property type="term" value="F:ATP binding"/>
    <property type="evidence" value="ECO:0007669"/>
    <property type="project" value="UniProtKB-UniRule"/>
</dbReference>
<dbReference type="PANTHER" id="PTHR31602:SF46">
    <property type="entry name" value="GROWTH-REGULATING FACTOR 6"/>
    <property type="match status" value="1"/>
</dbReference>
<keyword evidence="5" id="KW-0010">Activator</keyword>
<organism evidence="9 10">
    <name type="scientific">Brassica napus</name>
    <name type="common">Rape</name>
    <dbReference type="NCBI Taxonomy" id="3708"/>
    <lineage>
        <taxon>Eukaryota</taxon>
        <taxon>Viridiplantae</taxon>
        <taxon>Streptophyta</taxon>
        <taxon>Embryophyta</taxon>
        <taxon>Tracheophyta</taxon>
        <taxon>Spermatophyta</taxon>
        <taxon>Magnoliopsida</taxon>
        <taxon>eudicotyledons</taxon>
        <taxon>Gunneridae</taxon>
        <taxon>Pentapetalae</taxon>
        <taxon>rosids</taxon>
        <taxon>malvids</taxon>
        <taxon>Brassicales</taxon>
        <taxon>Brassicaceae</taxon>
        <taxon>Brassiceae</taxon>
        <taxon>Brassica</taxon>
    </lineage>
</organism>
<reference evidence="9 10" key="1">
    <citation type="journal article" date="2014" name="Science">
        <title>Plant genetics. Early allopolyploid evolution in the post-Neolithic Brassica napus oilseed genome.</title>
        <authorList>
            <person name="Chalhoub B."/>
            <person name="Denoeud F."/>
            <person name="Liu S."/>
            <person name="Parkin I.A."/>
            <person name="Tang H."/>
            <person name="Wang X."/>
            <person name="Chiquet J."/>
            <person name="Belcram H."/>
            <person name="Tong C."/>
            <person name="Samans B."/>
            <person name="Correa M."/>
            <person name="Da Silva C."/>
            <person name="Just J."/>
            <person name="Falentin C."/>
            <person name="Koh C.S."/>
            <person name="Le Clainche I."/>
            <person name="Bernard M."/>
            <person name="Bento P."/>
            <person name="Noel B."/>
            <person name="Labadie K."/>
            <person name="Alberti A."/>
            <person name="Charles M."/>
            <person name="Arnaud D."/>
            <person name="Guo H."/>
            <person name="Daviaud C."/>
            <person name="Alamery S."/>
            <person name="Jabbari K."/>
            <person name="Zhao M."/>
            <person name="Edger P.P."/>
            <person name="Chelaifa H."/>
            <person name="Tack D."/>
            <person name="Lassalle G."/>
            <person name="Mestiri I."/>
            <person name="Schnel N."/>
            <person name="Le Paslier M.C."/>
            <person name="Fan G."/>
            <person name="Renault V."/>
            <person name="Bayer P.E."/>
            <person name="Golicz A.A."/>
            <person name="Manoli S."/>
            <person name="Lee T.H."/>
            <person name="Thi V.H."/>
            <person name="Chalabi S."/>
            <person name="Hu Q."/>
            <person name="Fan C."/>
            <person name="Tollenaere R."/>
            <person name="Lu Y."/>
            <person name="Battail C."/>
            <person name="Shen J."/>
            <person name="Sidebottom C.H."/>
            <person name="Wang X."/>
            <person name="Canaguier A."/>
            <person name="Chauveau A."/>
            <person name="Berard A."/>
            <person name="Deniot G."/>
            <person name="Guan M."/>
            <person name="Liu Z."/>
            <person name="Sun F."/>
            <person name="Lim Y.P."/>
            <person name="Lyons E."/>
            <person name="Town C.D."/>
            <person name="Bancroft I."/>
            <person name="Wang X."/>
            <person name="Meng J."/>
            <person name="Ma J."/>
            <person name="Pires J.C."/>
            <person name="King G.J."/>
            <person name="Brunel D."/>
            <person name="Delourme R."/>
            <person name="Renard M."/>
            <person name="Aury J.M."/>
            <person name="Adams K.L."/>
            <person name="Batley J."/>
            <person name="Snowdon R.J."/>
            <person name="Tost J."/>
            <person name="Edwards D."/>
            <person name="Zhou Y."/>
            <person name="Hua W."/>
            <person name="Sharpe A.G."/>
            <person name="Paterson A.H."/>
            <person name="Guan C."/>
            <person name="Wincker P."/>
        </authorList>
    </citation>
    <scope>NUCLEOTIDE SEQUENCE [LARGE SCALE GENOMIC DNA]</scope>
    <source>
        <strain evidence="10">cv. Darmor-bzh</strain>
    </source>
</reference>
<dbReference type="OMA" id="YEMGKER"/>
<comment type="function">
    <text evidence="5">Transcription activator.</text>
</comment>
<evidence type="ECO:0000256" key="2">
    <source>
        <dbReference type="ARBA" id="ARBA00008122"/>
    </source>
</evidence>
<sequence>MGNQRNIWWLRVSNIAHADVKKIICDEAIQVEVPIIRCGPTTRNGAKVIREGFFKAVQEILDQDKETGQNQLLIEEMVQLNIQDQAGPIEVQDQADPIQFRSLSQNRTGLIISQAIPVQTQLQSSPVLLSDPSVRNKTSFIISFLYLFMTTRIHFTESQWEELENQALVFKYIAANIPVPPHLLFLIRRPFLFSSSAYSSSPNFFSPHFGWNVYEMGKERKIDAEPGRCRRTDGKKWRCSKDASPDSKYCERHMHRGKNRSSRKPLPPPPQFYVPSTPSIFLDFSLSSSREKSKRTGYMNDFFSIEPSGSIKSCSGLAMEGDGGSSKYESLKQREKQTDRSCFIVGTELGTLERPLMLVAKQKQRDDKDYEEEEQRSKRFYKFLDEWPSSKSSGSTSLFI</sequence>
<dbReference type="PROSITE" id="PS51667">
    <property type="entry name" value="WRC"/>
    <property type="match status" value="1"/>
</dbReference>
<keyword evidence="3 5" id="KW-0539">Nucleus</keyword>
<dbReference type="STRING" id="3708.A0A078H7L4"/>
<evidence type="ECO:0000313" key="9">
    <source>
        <dbReference type="EMBL" id="CDY33407.1"/>
    </source>
</evidence>
<dbReference type="Pfam" id="PF08879">
    <property type="entry name" value="WRC"/>
    <property type="match status" value="1"/>
</dbReference>
<comment type="caution">
    <text evidence="4">Lacks conserved residue(s) required for the propagation of feature annotation.</text>
</comment>
<dbReference type="GO" id="GO:0005634">
    <property type="term" value="C:nucleus"/>
    <property type="evidence" value="ECO:0007669"/>
    <property type="project" value="UniProtKB-SubCell"/>
</dbReference>
<accession>A0A078H7L4</accession>
<dbReference type="Pfam" id="PF08880">
    <property type="entry name" value="QLQ"/>
    <property type="match status" value="1"/>
</dbReference>
<evidence type="ECO:0000256" key="3">
    <source>
        <dbReference type="ARBA" id="ARBA00023242"/>
    </source>
</evidence>
<dbReference type="Gramene" id="CDY33407">
    <property type="protein sequence ID" value="CDY33407"/>
    <property type="gene ID" value="GSBRNA2T00054294001"/>
</dbReference>
<keyword evidence="5" id="KW-0804">Transcription</keyword>
<proteinExistence type="inferred from homology"/>
<dbReference type="PANTHER" id="PTHR31602">
    <property type="entry name" value="GROWTH-REGULATING FACTOR 5"/>
    <property type="match status" value="1"/>
</dbReference>
<evidence type="ECO:0000256" key="5">
    <source>
        <dbReference type="RuleBase" id="RU367127"/>
    </source>
</evidence>
<feature type="compositionally biased region" description="Basic and acidic residues" evidence="6">
    <location>
        <begin position="241"/>
        <end position="252"/>
    </location>
</feature>
<comment type="subcellular location">
    <subcellularLocation>
        <location evidence="1 5">Nucleus</location>
    </subcellularLocation>
</comment>
<dbReference type="GO" id="GO:0006351">
    <property type="term" value="P:DNA-templated transcription"/>
    <property type="evidence" value="ECO:0007669"/>
    <property type="project" value="UniProtKB-UniRule"/>
</dbReference>
<feature type="domain" description="WRC" evidence="8">
    <location>
        <begin position="223"/>
        <end position="267"/>
    </location>
</feature>
<comment type="similarity">
    <text evidence="2 5">Belongs to the GRF family.</text>
</comment>
<dbReference type="EMBL" id="LK032313">
    <property type="protein sequence ID" value="CDY33407.1"/>
    <property type="molecule type" value="Genomic_DNA"/>
</dbReference>
<evidence type="ECO:0000256" key="4">
    <source>
        <dbReference type="PROSITE-ProRule" id="PRU01002"/>
    </source>
</evidence>
<evidence type="ECO:0000313" key="10">
    <source>
        <dbReference type="Proteomes" id="UP000028999"/>
    </source>
</evidence>
<dbReference type="PaxDb" id="3708-A0A078H7L4"/>
<evidence type="ECO:0000259" key="7">
    <source>
        <dbReference type="PROSITE" id="PS51666"/>
    </source>
</evidence>
<dbReference type="Proteomes" id="UP000028999">
    <property type="component" value="Unassembled WGS sequence"/>
</dbReference>